<gene>
    <name evidence="2" type="ORF">M136_5240</name>
</gene>
<evidence type="ECO:0000313" key="2">
    <source>
        <dbReference type="EMBL" id="EXZ31030.1"/>
    </source>
</evidence>
<sequence>MQTALRISQGESGRTHYPFGRPVRHPKRNIGTKKEDTAATGKRHDFLTDKIPPLAPDFWHKDGYDGSPVNLTTPENFDYLYQSASNYAGLMGIKLPFRYRKGGSPRLKITELYKAMDESVPECVNLEEKEGRLHFCLFRHHDWPEPELFWIPIDFTERLPVPLRNIVKEFIRQFVRHHGVCNVTEAFCYDFAIEELEDWENRDSDASPKEIRANRRLADSYQSGKRAKALKRMSGKPFCNSLEEAVRNYRTKKEKEQKLLDLIREGMALITPESPNLTDYLYDWAYEEERDFYPVGMESQVMLVYSTRDTLAECMEGFMNSDYQETYALTPVTYRFLTPETDCLFQMDDYPEKLSKWLARFTKHIADNF</sequence>
<accession>A0A015XA98</accession>
<name>A0A015XA98_BACFG</name>
<dbReference type="Proteomes" id="UP000022082">
    <property type="component" value="Unassembled WGS sequence"/>
</dbReference>
<evidence type="ECO:0000256" key="1">
    <source>
        <dbReference type="SAM" id="MobiDB-lite"/>
    </source>
</evidence>
<reference evidence="2 3" key="1">
    <citation type="submission" date="2014-02" db="EMBL/GenBank/DDBJ databases">
        <authorList>
            <person name="Sears C."/>
            <person name="Carroll K."/>
            <person name="Sack B.R."/>
            <person name="Qadri F."/>
            <person name="Myers L.L."/>
            <person name="Chung G.-T."/>
            <person name="Escheverria P."/>
            <person name="Fraser C.M."/>
            <person name="Sadzewicz L."/>
            <person name="Shefchek K.A."/>
            <person name="Tallon L."/>
            <person name="Das S.P."/>
            <person name="Daugherty S."/>
            <person name="Mongodin E.F."/>
        </authorList>
    </citation>
    <scope>NUCLEOTIDE SEQUENCE [LARGE SCALE GENOMIC DNA]</scope>
    <source>
        <strain evidence="2 3">S36L11</strain>
    </source>
</reference>
<dbReference type="RefSeq" id="WP_005636810.1">
    <property type="nucleotide sequence ID" value="NZ_JGDJ01000101.1"/>
</dbReference>
<dbReference type="PATRIC" id="fig|1339327.3.peg.469"/>
<dbReference type="AlphaFoldDB" id="A0A015XA98"/>
<feature type="compositionally biased region" description="Basic residues" evidence="1">
    <location>
        <begin position="22"/>
        <end position="31"/>
    </location>
</feature>
<proteinExistence type="predicted"/>
<feature type="region of interest" description="Disordered" evidence="1">
    <location>
        <begin position="1"/>
        <end position="40"/>
    </location>
</feature>
<comment type="caution">
    <text evidence="2">The sequence shown here is derived from an EMBL/GenBank/DDBJ whole genome shotgun (WGS) entry which is preliminary data.</text>
</comment>
<evidence type="ECO:0000313" key="3">
    <source>
        <dbReference type="Proteomes" id="UP000022082"/>
    </source>
</evidence>
<protein>
    <submittedName>
        <fullName evidence="2">Uncharacterized protein</fullName>
    </submittedName>
</protein>
<organism evidence="2 3">
    <name type="scientific">Bacteroides fragilis str. S36L11</name>
    <dbReference type="NCBI Taxonomy" id="1339327"/>
    <lineage>
        <taxon>Bacteria</taxon>
        <taxon>Pseudomonadati</taxon>
        <taxon>Bacteroidota</taxon>
        <taxon>Bacteroidia</taxon>
        <taxon>Bacteroidales</taxon>
        <taxon>Bacteroidaceae</taxon>
        <taxon>Bacteroides</taxon>
    </lineage>
</organism>
<dbReference type="GeneID" id="5302486"/>
<dbReference type="EMBL" id="JGDJ01000101">
    <property type="protein sequence ID" value="EXZ31030.1"/>
    <property type="molecule type" value="Genomic_DNA"/>
</dbReference>
<feature type="compositionally biased region" description="Polar residues" evidence="1">
    <location>
        <begin position="1"/>
        <end position="12"/>
    </location>
</feature>